<reference evidence="1 2" key="1">
    <citation type="submission" date="2021-12" db="EMBL/GenBank/DDBJ databases">
        <title>Genome sequencing of bacteria with rrn-lacking chromosome and rrn-plasmid.</title>
        <authorList>
            <person name="Anda M."/>
            <person name="Iwasaki W."/>
        </authorList>
    </citation>
    <scope>NUCLEOTIDE SEQUENCE [LARGE SCALE GENOMIC DNA]</scope>
    <source>
        <strain evidence="1 2">DSM 100852</strain>
        <plasmid evidence="1 2">pFA5</plasmid>
    </source>
</reference>
<geneLocation type="plasmid" evidence="1 2">
    <name>pFA5</name>
</geneLocation>
<dbReference type="KEGG" id="fax:FUAX_49800"/>
<name>A0AAU9D9B7_9BACT</name>
<evidence type="ECO:0000313" key="1">
    <source>
        <dbReference type="EMBL" id="BDD12548.1"/>
    </source>
</evidence>
<organism evidence="1 2">
    <name type="scientific">Fulvitalea axinellae</name>
    <dbReference type="NCBI Taxonomy" id="1182444"/>
    <lineage>
        <taxon>Bacteria</taxon>
        <taxon>Pseudomonadati</taxon>
        <taxon>Bacteroidota</taxon>
        <taxon>Cytophagia</taxon>
        <taxon>Cytophagales</taxon>
        <taxon>Persicobacteraceae</taxon>
        <taxon>Fulvitalea</taxon>
    </lineage>
</organism>
<accession>A0AAU9D9B7</accession>
<protein>
    <submittedName>
        <fullName evidence="1">Uncharacterized protein</fullName>
    </submittedName>
</protein>
<evidence type="ECO:0000313" key="2">
    <source>
        <dbReference type="Proteomes" id="UP001348817"/>
    </source>
</evidence>
<keyword evidence="1" id="KW-0614">Plasmid</keyword>
<sequence>MNKATIPIKKANPPINCGNVKSDGDTATGCPEDVIIMILVMVNTVTKKHPDATVADFKILSVNGLSDLFTNKLAVNVIENPPNNEAIRISWLANVFQYSKGISFIVVVLVKKVAYDSYEDSISII</sequence>
<dbReference type="AlphaFoldDB" id="A0AAU9D9B7"/>
<dbReference type="Proteomes" id="UP001348817">
    <property type="component" value="Plasmid pFA5"/>
</dbReference>
<dbReference type="EMBL" id="AP025319">
    <property type="protein sequence ID" value="BDD12548.1"/>
    <property type="molecule type" value="Genomic_DNA"/>
</dbReference>
<proteinExistence type="predicted"/>
<gene>
    <name evidence="1" type="ORF">FUAX_49800</name>
</gene>
<keyword evidence="2" id="KW-1185">Reference proteome</keyword>